<dbReference type="GO" id="GO:0005829">
    <property type="term" value="C:cytosol"/>
    <property type="evidence" value="ECO:0007669"/>
    <property type="project" value="TreeGrafter"/>
</dbReference>
<dbReference type="GeneID" id="98912212"/>
<dbReference type="Pfam" id="PF01029">
    <property type="entry name" value="NusB"/>
    <property type="match status" value="1"/>
</dbReference>
<dbReference type="NCBIfam" id="TIGR01951">
    <property type="entry name" value="nusB"/>
    <property type="match status" value="1"/>
</dbReference>
<sequence>MSRRNAREYALKVLYSRELNPDTETIDSDGLELSEKDRDFADALVKAVSDHGEIDDMISAHVTNWSLSQLNVVDKNILRLALAEFHFMGDEAEDRKLIINEAVEMAKVYGGESSYRFINGVLDKAMKG</sequence>
<comment type="similarity">
    <text evidence="1 6">Belongs to the NusB family.</text>
</comment>
<dbReference type="HAMAP" id="MF_00073">
    <property type="entry name" value="NusB"/>
    <property type="match status" value="1"/>
</dbReference>
<dbReference type="InterPro" id="IPR011605">
    <property type="entry name" value="NusB_fam"/>
</dbReference>
<dbReference type="InterPro" id="IPR035926">
    <property type="entry name" value="NusB-like_sf"/>
</dbReference>
<dbReference type="InterPro" id="IPR006027">
    <property type="entry name" value="NusB_RsmB_TIM44"/>
</dbReference>
<dbReference type="eggNOG" id="COG0781">
    <property type="taxonomic scope" value="Bacteria"/>
</dbReference>
<dbReference type="RefSeq" id="WP_008859003.1">
    <property type="nucleotide sequence ID" value="NZ_JH591187.1"/>
</dbReference>
<comment type="function">
    <text evidence="6">Involved in transcription antitermination. Required for transcription of ribosomal RNA (rRNA) genes. Binds specifically to the boxA antiterminator sequence of the ribosomal RNA (rrn) operons.</text>
</comment>
<accession>H1CYR1</accession>
<dbReference type="EMBL" id="ADLT01000015">
    <property type="protein sequence ID" value="EHO63482.1"/>
    <property type="molecule type" value="Genomic_DNA"/>
</dbReference>
<keyword evidence="5 6" id="KW-0804">Transcription</keyword>
<feature type="domain" description="NusB/RsmB/TIM44" evidence="7">
    <location>
        <begin position="4"/>
        <end position="127"/>
    </location>
</feature>
<evidence type="ECO:0000259" key="7">
    <source>
        <dbReference type="Pfam" id="PF01029"/>
    </source>
</evidence>
<proteinExistence type="inferred from homology"/>
<dbReference type="Gene3D" id="1.10.940.10">
    <property type="entry name" value="NusB-like"/>
    <property type="match status" value="1"/>
</dbReference>
<dbReference type="GO" id="GO:0003723">
    <property type="term" value="F:RNA binding"/>
    <property type="evidence" value="ECO:0007669"/>
    <property type="project" value="UniProtKB-UniRule"/>
</dbReference>
<evidence type="ECO:0000256" key="1">
    <source>
        <dbReference type="ARBA" id="ARBA00005952"/>
    </source>
</evidence>
<dbReference type="PANTHER" id="PTHR11078:SF3">
    <property type="entry name" value="ANTITERMINATION NUSB DOMAIN-CONTAINING PROTEIN"/>
    <property type="match status" value="1"/>
</dbReference>
<evidence type="ECO:0000256" key="2">
    <source>
        <dbReference type="ARBA" id="ARBA00022814"/>
    </source>
</evidence>
<dbReference type="Proteomes" id="UP000003277">
    <property type="component" value="Unassembled WGS sequence"/>
</dbReference>
<protein>
    <recommendedName>
        <fullName evidence="6">Transcription antitermination protein NusB</fullName>
    </recommendedName>
    <alternativeName>
        <fullName evidence="6">Antitermination factor NusB</fullName>
    </alternativeName>
</protein>
<dbReference type="AlphaFoldDB" id="H1CYR1"/>
<dbReference type="GO" id="GO:0031564">
    <property type="term" value="P:transcription antitermination"/>
    <property type="evidence" value="ECO:0007669"/>
    <property type="project" value="UniProtKB-KW"/>
</dbReference>
<reference evidence="8 9" key="1">
    <citation type="submission" date="2011-11" db="EMBL/GenBank/DDBJ databases">
        <title>The Genome Sequence of Dialister succinatiphilus YIT 11850.</title>
        <authorList>
            <consortium name="The Broad Institute Genome Sequencing Platform"/>
            <person name="Earl A."/>
            <person name="Ward D."/>
            <person name="Feldgarden M."/>
            <person name="Gevers D."/>
            <person name="Morotomi M."/>
            <person name="Young S.K."/>
            <person name="Zeng Q."/>
            <person name="Gargeya S."/>
            <person name="Fitzgerald M."/>
            <person name="Haas B."/>
            <person name="Abouelleil A."/>
            <person name="Alvarado L."/>
            <person name="Arachchi H.M."/>
            <person name="Berlin A."/>
            <person name="Brown A."/>
            <person name="Chapman S.B."/>
            <person name="Dunbar C."/>
            <person name="Gearin G."/>
            <person name="Goldberg J."/>
            <person name="Griggs A."/>
            <person name="Gujja S."/>
            <person name="Heiman D."/>
            <person name="Howarth C."/>
            <person name="Lui A."/>
            <person name="MacDonald P.J.P."/>
            <person name="Montmayeur A."/>
            <person name="Murphy C."/>
            <person name="Neiman D."/>
            <person name="Pearson M."/>
            <person name="Priest M."/>
            <person name="Roberts A."/>
            <person name="Saif S."/>
            <person name="Shea T."/>
            <person name="Sisk P."/>
            <person name="Stolte C."/>
            <person name="Sykes S."/>
            <person name="Wortman J."/>
            <person name="Nusbaum C."/>
            <person name="Birren B."/>
        </authorList>
    </citation>
    <scope>NUCLEOTIDE SEQUENCE [LARGE SCALE GENOMIC DNA]</scope>
    <source>
        <strain evidence="8 9">YIT 11850</strain>
    </source>
</reference>
<evidence type="ECO:0000256" key="4">
    <source>
        <dbReference type="ARBA" id="ARBA00023015"/>
    </source>
</evidence>
<gene>
    <name evidence="6" type="primary">nusB</name>
    <name evidence="8" type="ORF">HMPREF9453_00499</name>
</gene>
<comment type="caution">
    <text evidence="8">The sequence shown here is derived from an EMBL/GenBank/DDBJ whole genome shotgun (WGS) entry which is preliminary data.</text>
</comment>
<dbReference type="OrthoDB" id="9811381at2"/>
<keyword evidence="2 6" id="KW-0889">Transcription antitermination</keyword>
<dbReference type="PATRIC" id="fig|742743.3.peg.514"/>
<evidence type="ECO:0000256" key="5">
    <source>
        <dbReference type="ARBA" id="ARBA00023163"/>
    </source>
</evidence>
<evidence type="ECO:0000256" key="3">
    <source>
        <dbReference type="ARBA" id="ARBA00022884"/>
    </source>
</evidence>
<evidence type="ECO:0000313" key="9">
    <source>
        <dbReference type="Proteomes" id="UP000003277"/>
    </source>
</evidence>
<dbReference type="STRING" id="742743.HMPREF9453_00499"/>
<keyword evidence="3 6" id="KW-0694">RNA-binding</keyword>
<evidence type="ECO:0000313" key="8">
    <source>
        <dbReference type="EMBL" id="EHO63482.1"/>
    </source>
</evidence>
<dbReference type="GO" id="GO:0006353">
    <property type="term" value="P:DNA-templated transcription termination"/>
    <property type="evidence" value="ECO:0007669"/>
    <property type="project" value="UniProtKB-UniRule"/>
</dbReference>
<organism evidence="8 9">
    <name type="scientific">Dialister succinatiphilus YIT 11850</name>
    <dbReference type="NCBI Taxonomy" id="742743"/>
    <lineage>
        <taxon>Bacteria</taxon>
        <taxon>Bacillati</taxon>
        <taxon>Bacillota</taxon>
        <taxon>Negativicutes</taxon>
        <taxon>Veillonellales</taxon>
        <taxon>Veillonellaceae</taxon>
        <taxon>Dialister</taxon>
    </lineage>
</organism>
<keyword evidence="4 6" id="KW-0805">Transcription regulation</keyword>
<dbReference type="HOGENOM" id="CLU_087843_3_0_9"/>
<dbReference type="SUPFAM" id="SSF48013">
    <property type="entry name" value="NusB-like"/>
    <property type="match status" value="1"/>
</dbReference>
<evidence type="ECO:0000256" key="6">
    <source>
        <dbReference type="HAMAP-Rule" id="MF_00073"/>
    </source>
</evidence>
<keyword evidence="9" id="KW-1185">Reference proteome</keyword>
<dbReference type="PANTHER" id="PTHR11078">
    <property type="entry name" value="N UTILIZATION SUBSTANCE PROTEIN B-RELATED"/>
    <property type="match status" value="1"/>
</dbReference>
<name>H1CYR1_9FIRM</name>